<evidence type="ECO:0000256" key="7">
    <source>
        <dbReference type="ARBA" id="ARBA00022840"/>
    </source>
</evidence>
<dbReference type="InterPro" id="IPR002048">
    <property type="entry name" value="EF_hand_dom"/>
</dbReference>
<accession>A0A024FUC4</accession>
<keyword evidence="5" id="KW-0418">Kinase</keyword>
<feature type="binding site" evidence="9">
    <location>
        <position position="151"/>
    </location>
    <ligand>
        <name>ATP</name>
        <dbReference type="ChEBI" id="CHEBI:30616"/>
    </ligand>
</feature>
<evidence type="ECO:0000256" key="9">
    <source>
        <dbReference type="PROSITE-ProRule" id="PRU10141"/>
    </source>
</evidence>
<organism evidence="12 13">
    <name type="scientific">Albugo candida</name>
    <dbReference type="NCBI Taxonomy" id="65357"/>
    <lineage>
        <taxon>Eukaryota</taxon>
        <taxon>Sar</taxon>
        <taxon>Stramenopiles</taxon>
        <taxon>Oomycota</taxon>
        <taxon>Peronosporomycetes</taxon>
        <taxon>Albuginales</taxon>
        <taxon>Albuginaceae</taxon>
        <taxon>Albugo</taxon>
    </lineage>
</organism>
<dbReference type="InterPro" id="IPR018247">
    <property type="entry name" value="EF_Hand_1_Ca_BS"/>
</dbReference>
<protein>
    <submittedName>
        <fullName evidence="12">Uncharacterized protein</fullName>
    </submittedName>
</protein>
<dbReference type="SUPFAM" id="SSF56112">
    <property type="entry name" value="Protein kinase-like (PK-like)"/>
    <property type="match status" value="1"/>
</dbReference>
<dbReference type="PANTHER" id="PTHR24349">
    <property type="entry name" value="SERINE/THREONINE-PROTEIN KINASE"/>
    <property type="match status" value="1"/>
</dbReference>
<dbReference type="Pfam" id="PF00069">
    <property type="entry name" value="Pkinase"/>
    <property type="match status" value="1"/>
</dbReference>
<evidence type="ECO:0000256" key="2">
    <source>
        <dbReference type="ARBA" id="ARBA00022527"/>
    </source>
</evidence>
<keyword evidence="6" id="KW-0106">Calcium</keyword>
<evidence type="ECO:0000256" key="6">
    <source>
        <dbReference type="ARBA" id="ARBA00022837"/>
    </source>
</evidence>
<evidence type="ECO:0000256" key="1">
    <source>
        <dbReference type="ARBA" id="ARBA00001946"/>
    </source>
</evidence>
<sequence>MLIRFRSDTNLSNKALFVTAGLSYMLSKCTHAIGTKLATFCSDKKAYKPSNVLCLRSLATNVPRFGSIRKEWHAYMEKLHDYPLLQHIATNVATYFTESNEIDLHFPRDFHEHYQLDVVLGEGAFGSVFRVIPKLSQKSVFADLELDLAVKIIPKKRIIHFKDYVTLHQEVHMMALLSGTLNVVHLFGAYEDNNAVYLVLEHCLGGDVASVLKRSDADGCNLPTEAQIATFMSDILHVVWQCHLLEILHGDLKLDNFLFATPFTSDSKYFPFLKLTDFGGACFLRNGETRYGLRGTPLYTAPEVLTSAYSLPADLWSCGIILHWLLSGHYPFTGPLIDDAIVHQELDLTTEILSIRSTEAKDLLCRLLEKDPNKRMTALEALHHPWLAKHKILHKNEGVSSLNGTMVQRLQFYRSLNRLQQAVLLELSHFVPIELREDVVVLFTEYATTRTLEAQIGIRELVYCFEQSGYTLTLGEVKACLNRLDLNSDGYLSLDEFCTAFLDWALIQQHEPTQWKSLVNQVYTKLDRDSDGCLSLSDLAGLHPFTLSNQRDHSDLRRCFQAVDTETKGWITLQQFESLLHVHNDNLHHYPSRVVQSV</sequence>
<evidence type="ECO:0000259" key="11">
    <source>
        <dbReference type="PROSITE" id="PS50222"/>
    </source>
</evidence>
<name>A0A024FUC4_9STRA</name>
<feature type="domain" description="Protein kinase" evidence="10">
    <location>
        <begin position="114"/>
        <end position="387"/>
    </location>
</feature>
<dbReference type="InterPro" id="IPR000719">
    <property type="entry name" value="Prot_kinase_dom"/>
</dbReference>
<dbReference type="Proteomes" id="UP000053237">
    <property type="component" value="Unassembled WGS sequence"/>
</dbReference>
<dbReference type="EMBL" id="CAIX01000333">
    <property type="protein sequence ID" value="CCI10636.1"/>
    <property type="molecule type" value="Genomic_DNA"/>
</dbReference>
<comment type="cofactor">
    <cofactor evidence="1">
        <name>Mg(2+)</name>
        <dbReference type="ChEBI" id="CHEBI:18420"/>
    </cofactor>
</comment>
<comment type="caution">
    <text evidence="12">The sequence shown here is derived from an EMBL/GenBank/DDBJ whole genome shotgun (WGS) entry which is preliminary data.</text>
</comment>
<dbReference type="Gene3D" id="1.10.510.10">
    <property type="entry name" value="Transferase(Phosphotransferase) domain 1"/>
    <property type="match status" value="1"/>
</dbReference>
<keyword evidence="3" id="KW-0808">Transferase</keyword>
<reference evidence="12 13" key="1">
    <citation type="submission" date="2012-05" db="EMBL/GenBank/DDBJ databases">
        <title>Recombination and specialization in a pathogen metapopulation.</title>
        <authorList>
            <person name="Gardiner A."/>
            <person name="Kemen E."/>
            <person name="Schultz-Larsen T."/>
            <person name="MacLean D."/>
            <person name="Van Oosterhout C."/>
            <person name="Jones J.D.G."/>
        </authorList>
    </citation>
    <scope>NUCLEOTIDE SEQUENCE [LARGE SCALE GENOMIC DNA]</scope>
    <source>
        <strain evidence="12 13">Ac Nc2</strain>
    </source>
</reference>
<comment type="similarity">
    <text evidence="8">Belongs to the protein kinase superfamily. Ser/Thr protein kinase family. CDPK subfamily.</text>
</comment>
<feature type="domain" description="EF-hand" evidence="11">
    <location>
        <begin position="551"/>
        <end position="586"/>
    </location>
</feature>
<dbReference type="GO" id="GO:0005524">
    <property type="term" value="F:ATP binding"/>
    <property type="evidence" value="ECO:0007669"/>
    <property type="project" value="UniProtKB-UniRule"/>
</dbReference>
<keyword evidence="7 9" id="KW-0067">ATP-binding</keyword>
<proteinExistence type="inferred from homology"/>
<dbReference type="PROSITE" id="PS00018">
    <property type="entry name" value="EF_HAND_1"/>
    <property type="match status" value="2"/>
</dbReference>
<evidence type="ECO:0000313" key="12">
    <source>
        <dbReference type="EMBL" id="CCI10636.1"/>
    </source>
</evidence>
<dbReference type="InParanoid" id="A0A024FUC4"/>
<evidence type="ECO:0000313" key="13">
    <source>
        <dbReference type="Proteomes" id="UP000053237"/>
    </source>
</evidence>
<feature type="domain" description="EF-hand" evidence="11">
    <location>
        <begin position="472"/>
        <end position="507"/>
    </location>
</feature>
<dbReference type="InterPro" id="IPR017441">
    <property type="entry name" value="Protein_kinase_ATP_BS"/>
</dbReference>
<evidence type="ECO:0000256" key="8">
    <source>
        <dbReference type="ARBA" id="ARBA00024334"/>
    </source>
</evidence>
<evidence type="ECO:0000256" key="5">
    <source>
        <dbReference type="ARBA" id="ARBA00022777"/>
    </source>
</evidence>
<keyword evidence="4 9" id="KW-0547">Nucleotide-binding</keyword>
<dbReference type="InterPro" id="IPR011009">
    <property type="entry name" value="Kinase-like_dom_sf"/>
</dbReference>
<evidence type="ECO:0000256" key="3">
    <source>
        <dbReference type="ARBA" id="ARBA00022679"/>
    </source>
</evidence>
<keyword evidence="13" id="KW-1185">Reference proteome</keyword>
<dbReference type="PROSITE" id="PS00108">
    <property type="entry name" value="PROTEIN_KINASE_ST"/>
    <property type="match status" value="1"/>
</dbReference>
<keyword evidence="2" id="KW-0723">Serine/threonine-protein kinase</keyword>
<dbReference type="OrthoDB" id="40902at2759"/>
<dbReference type="AlphaFoldDB" id="A0A024FUC4"/>
<dbReference type="GO" id="GO:0005509">
    <property type="term" value="F:calcium ion binding"/>
    <property type="evidence" value="ECO:0007669"/>
    <property type="project" value="InterPro"/>
</dbReference>
<dbReference type="InterPro" id="IPR050205">
    <property type="entry name" value="CDPK_Ser/Thr_kinases"/>
</dbReference>
<dbReference type="InterPro" id="IPR008271">
    <property type="entry name" value="Ser/Thr_kinase_AS"/>
</dbReference>
<evidence type="ECO:0000259" key="10">
    <source>
        <dbReference type="PROSITE" id="PS50011"/>
    </source>
</evidence>
<evidence type="ECO:0000256" key="4">
    <source>
        <dbReference type="ARBA" id="ARBA00022741"/>
    </source>
</evidence>
<dbReference type="Gene3D" id="1.10.238.10">
    <property type="entry name" value="EF-hand"/>
    <property type="match status" value="2"/>
</dbReference>
<dbReference type="PROSITE" id="PS00107">
    <property type="entry name" value="PROTEIN_KINASE_ATP"/>
    <property type="match status" value="1"/>
</dbReference>
<dbReference type="STRING" id="65357.A0A024FUC4"/>
<dbReference type="GO" id="GO:0004674">
    <property type="term" value="F:protein serine/threonine kinase activity"/>
    <property type="evidence" value="ECO:0007669"/>
    <property type="project" value="UniProtKB-KW"/>
</dbReference>
<dbReference type="PROSITE" id="PS50011">
    <property type="entry name" value="PROTEIN_KINASE_DOM"/>
    <property type="match status" value="1"/>
</dbReference>
<gene>
    <name evidence="12" type="ORF">BN9_111200</name>
</gene>
<dbReference type="SUPFAM" id="SSF47473">
    <property type="entry name" value="EF-hand"/>
    <property type="match status" value="1"/>
</dbReference>
<dbReference type="SMART" id="SM00220">
    <property type="entry name" value="S_TKc"/>
    <property type="match status" value="1"/>
</dbReference>
<dbReference type="PROSITE" id="PS50222">
    <property type="entry name" value="EF_HAND_2"/>
    <property type="match status" value="2"/>
</dbReference>
<dbReference type="InterPro" id="IPR011992">
    <property type="entry name" value="EF-hand-dom_pair"/>
</dbReference>